<dbReference type="Gene3D" id="2.60.40.20">
    <property type="entry name" value="Alpha-amylase inhibitor"/>
    <property type="match status" value="1"/>
</dbReference>
<dbReference type="GO" id="GO:0015066">
    <property type="term" value="F:alpha-amylase inhibitor activity"/>
    <property type="evidence" value="ECO:0007669"/>
    <property type="project" value="InterPro"/>
</dbReference>
<dbReference type="Proteomes" id="UP000549616">
    <property type="component" value="Unassembled WGS sequence"/>
</dbReference>
<feature type="chain" id="PRO_5033025838" description="Streptomyces killer toxin-like beta/gamma crystallin domain-containing protein" evidence="1">
    <location>
        <begin position="27"/>
        <end position="106"/>
    </location>
</feature>
<protein>
    <recommendedName>
        <fullName evidence="4">Streptomyces killer toxin-like beta/gamma crystallin domain-containing protein</fullName>
    </recommendedName>
</protein>
<accession>A0A853AZN9</accession>
<sequence>MKFRKTTIVLIGLAALGAVFPGTASAATPKLSCVKVKVDNGWTSDEATATNKCAANVQVKFQIDNDFDSGWRTLKPGQDTTYGYAAWGGFDGLQIKYKGKTYFNPG</sequence>
<evidence type="ECO:0008006" key="4">
    <source>
        <dbReference type="Google" id="ProtNLM"/>
    </source>
</evidence>
<evidence type="ECO:0000256" key="1">
    <source>
        <dbReference type="SAM" id="SignalP"/>
    </source>
</evidence>
<gene>
    <name evidence="2" type="ORF">HNR02_001596</name>
</gene>
<dbReference type="AlphaFoldDB" id="A0A853AZN9"/>
<reference evidence="2 3" key="1">
    <citation type="submission" date="2020-07" db="EMBL/GenBank/DDBJ databases">
        <title>Sequencing the genomes of 1000 actinobacteria strains.</title>
        <authorList>
            <person name="Klenk H.-P."/>
        </authorList>
    </citation>
    <scope>NUCLEOTIDE SEQUENCE [LARGE SCALE GENOMIC DNA]</scope>
    <source>
        <strain evidence="2 3">DSM 104006</strain>
    </source>
</reference>
<keyword evidence="1" id="KW-0732">Signal</keyword>
<evidence type="ECO:0000313" key="2">
    <source>
        <dbReference type="EMBL" id="NYI88273.1"/>
    </source>
</evidence>
<dbReference type="SUPFAM" id="SSF49498">
    <property type="entry name" value="alpha-Amylase inhibitor tendamistat"/>
    <property type="match status" value="1"/>
</dbReference>
<dbReference type="InterPro" id="IPR036379">
    <property type="entry name" value="A-amylase_inhib_sf"/>
</dbReference>
<organism evidence="2 3">
    <name type="scientific">Amycolatopsis endophytica</name>
    <dbReference type="NCBI Taxonomy" id="860233"/>
    <lineage>
        <taxon>Bacteria</taxon>
        <taxon>Bacillati</taxon>
        <taxon>Actinomycetota</taxon>
        <taxon>Actinomycetes</taxon>
        <taxon>Pseudonocardiales</taxon>
        <taxon>Pseudonocardiaceae</taxon>
        <taxon>Amycolatopsis</taxon>
    </lineage>
</organism>
<evidence type="ECO:0000313" key="3">
    <source>
        <dbReference type="Proteomes" id="UP000549616"/>
    </source>
</evidence>
<dbReference type="RefSeq" id="WP_179772539.1">
    <property type="nucleotide sequence ID" value="NZ_JACCFK010000001.1"/>
</dbReference>
<keyword evidence="3" id="KW-1185">Reference proteome</keyword>
<feature type="signal peptide" evidence="1">
    <location>
        <begin position="1"/>
        <end position="26"/>
    </location>
</feature>
<comment type="caution">
    <text evidence="2">The sequence shown here is derived from an EMBL/GenBank/DDBJ whole genome shotgun (WGS) entry which is preliminary data.</text>
</comment>
<dbReference type="EMBL" id="JACCFK010000001">
    <property type="protein sequence ID" value="NYI88273.1"/>
    <property type="molecule type" value="Genomic_DNA"/>
</dbReference>
<proteinExistence type="predicted"/>
<name>A0A853AZN9_9PSEU</name>